<dbReference type="HOGENOM" id="CLU_2864641_0_0_6"/>
<reference evidence="2 3" key="2">
    <citation type="journal article" date="2012" name="J. Bacteriol.">
        <title>Complete Genome Sequence of Rahnella sp. Strain Y9602, a Gammaproteobacterium Isolate from Metal- and Radionuclide-Contaminated Soil.</title>
        <authorList>
            <person name="Martinez R.J."/>
            <person name="Bruce D."/>
            <person name="Detter C."/>
            <person name="Goodwin L.A."/>
            <person name="Han J."/>
            <person name="Han C.S."/>
            <person name="Held B."/>
            <person name="Land M.L."/>
            <person name="Mikhailova N."/>
            <person name="Nolan M."/>
            <person name="Pennacchio L."/>
            <person name="Pitluck S."/>
            <person name="Tapia R."/>
            <person name="Woyke T."/>
            <person name="Sobecky P.A."/>
        </authorList>
    </citation>
    <scope>NUCLEOTIDE SEQUENCE [LARGE SCALE GENOMIC DNA]</scope>
    <source>
        <strain evidence="2 3">Y9602</strain>
    </source>
</reference>
<evidence type="ECO:0000313" key="3">
    <source>
        <dbReference type="Proteomes" id="UP000007257"/>
    </source>
</evidence>
<gene>
    <name evidence="2" type="ordered locus">Rahaq_0222</name>
</gene>
<sequence>MHEIMSKGWGVAIKTPSPPPPSQGEEQKLDRLPPLRRGGLGWGFNGISIAIISARNTHPARACG</sequence>
<name>A0A0H3F4Z5_RAHSY</name>
<dbReference type="EMBL" id="CP002505">
    <property type="protein sequence ID" value="ADW71852.1"/>
    <property type="molecule type" value="Genomic_DNA"/>
</dbReference>
<proteinExistence type="predicted"/>
<evidence type="ECO:0000313" key="2">
    <source>
        <dbReference type="EMBL" id="ADW71852.1"/>
    </source>
</evidence>
<accession>A0A0H3F4Z5</accession>
<evidence type="ECO:0000256" key="1">
    <source>
        <dbReference type="SAM" id="MobiDB-lite"/>
    </source>
</evidence>
<dbReference type="KEGG" id="rah:Rahaq_0222"/>
<dbReference type="AlphaFoldDB" id="A0A0H3F4Z5"/>
<organism evidence="2 3">
    <name type="scientific">Rahnella sp. (strain Y9602)</name>
    <dbReference type="NCBI Taxonomy" id="2703885"/>
    <lineage>
        <taxon>Bacteria</taxon>
        <taxon>Pseudomonadati</taxon>
        <taxon>Pseudomonadota</taxon>
        <taxon>Gammaproteobacteria</taxon>
        <taxon>Enterobacterales</taxon>
        <taxon>Yersiniaceae</taxon>
        <taxon>Rahnella</taxon>
    </lineage>
</organism>
<protein>
    <submittedName>
        <fullName evidence="2">Uncharacterized protein</fullName>
    </submittedName>
</protein>
<feature type="region of interest" description="Disordered" evidence="1">
    <location>
        <begin position="1"/>
        <end position="34"/>
    </location>
</feature>
<reference evidence="3" key="1">
    <citation type="submission" date="2011-01" db="EMBL/GenBank/DDBJ databases">
        <title>Complete sequence of chromosome of Rahnella sp. Y9602.</title>
        <authorList>
            <consortium name="US DOE Joint Genome Institute"/>
            <person name="Lucas S."/>
            <person name="Copeland A."/>
            <person name="Lapidus A."/>
            <person name="Cheng J.-F."/>
            <person name="Goodwin L."/>
            <person name="Pitluck S."/>
            <person name="Lu M."/>
            <person name="Detter J.C."/>
            <person name="Han C."/>
            <person name="Tapia R."/>
            <person name="Land M."/>
            <person name="Hauser L."/>
            <person name="Kyrpides N."/>
            <person name="Ivanova N."/>
            <person name="Ovchinnikova G."/>
            <person name="Pagani I."/>
            <person name="Sobecky P.A."/>
            <person name="Martinez R.J."/>
            <person name="Woyke T."/>
        </authorList>
    </citation>
    <scope>NUCLEOTIDE SEQUENCE [LARGE SCALE GENOMIC DNA]</scope>
    <source>
        <strain evidence="3">Y9602</strain>
    </source>
</reference>
<dbReference type="Proteomes" id="UP000007257">
    <property type="component" value="Chromosome"/>
</dbReference>